<keyword evidence="2" id="KW-1185">Reference proteome</keyword>
<dbReference type="EMBL" id="KN818251">
    <property type="protein sequence ID" value="KIL64279.1"/>
    <property type="molecule type" value="Genomic_DNA"/>
</dbReference>
<name>A0A0C2TBX1_AMAMK</name>
<gene>
    <name evidence="1" type="ORF">M378DRAFT_163542</name>
</gene>
<dbReference type="AlphaFoldDB" id="A0A0C2TBX1"/>
<reference evidence="1 2" key="1">
    <citation type="submission" date="2014-04" db="EMBL/GenBank/DDBJ databases">
        <title>Evolutionary Origins and Diversification of the Mycorrhizal Mutualists.</title>
        <authorList>
            <consortium name="DOE Joint Genome Institute"/>
            <consortium name="Mycorrhizal Genomics Consortium"/>
            <person name="Kohler A."/>
            <person name="Kuo A."/>
            <person name="Nagy L.G."/>
            <person name="Floudas D."/>
            <person name="Copeland A."/>
            <person name="Barry K.W."/>
            <person name="Cichocki N."/>
            <person name="Veneault-Fourrey C."/>
            <person name="LaButti K."/>
            <person name="Lindquist E.A."/>
            <person name="Lipzen A."/>
            <person name="Lundell T."/>
            <person name="Morin E."/>
            <person name="Murat C."/>
            <person name="Riley R."/>
            <person name="Ohm R."/>
            <person name="Sun H."/>
            <person name="Tunlid A."/>
            <person name="Henrissat B."/>
            <person name="Grigoriev I.V."/>
            <person name="Hibbett D.S."/>
            <person name="Martin F."/>
        </authorList>
    </citation>
    <scope>NUCLEOTIDE SEQUENCE [LARGE SCALE GENOMIC DNA]</scope>
    <source>
        <strain evidence="1 2">Koide BX008</strain>
    </source>
</reference>
<dbReference type="Proteomes" id="UP000054549">
    <property type="component" value="Unassembled WGS sequence"/>
</dbReference>
<dbReference type="HOGENOM" id="CLU_2670575_0_0_1"/>
<protein>
    <submittedName>
        <fullName evidence="1">Uncharacterized protein</fullName>
    </submittedName>
</protein>
<evidence type="ECO:0000313" key="1">
    <source>
        <dbReference type="EMBL" id="KIL64279.1"/>
    </source>
</evidence>
<sequence>MAQFFQPWTGLGMHYDLITSGMYERLELSIQGLALAHRQDSYQDGNIVDKDVPRFTDKSSGSRLVSKETTRFSAI</sequence>
<dbReference type="InParanoid" id="A0A0C2TBX1"/>
<accession>A0A0C2TBX1</accession>
<organism evidence="1 2">
    <name type="scientific">Amanita muscaria (strain Koide BX008)</name>
    <dbReference type="NCBI Taxonomy" id="946122"/>
    <lineage>
        <taxon>Eukaryota</taxon>
        <taxon>Fungi</taxon>
        <taxon>Dikarya</taxon>
        <taxon>Basidiomycota</taxon>
        <taxon>Agaricomycotina</taxon>
        <taxon>Agaricomycetes</taxon>
        <taxon>Agaricomycetidae</taxon>
        <taxon>Agaricales</taxon>
        <taxon>Pluteineae</taxon>
        <taxon>Amanitaceae</taxon>
        <taxon>Amanita</taxon>
    </lineage>
</organism>
<evidence type="ECO:0000313" key="2">
    <source>
        <dbReference type="Proteomes" id="UP000054549"/>
    </source>
</evidence>
<proteinExistence type="predicted"/>